<proteinExistence type="predicted"/>
<gene>
    <name evidence="1" type="ORF">EMA8858_00802</name>
</gene>
<evidence type="ECO:0000313" key="1">
    <source>
        <dbReference type="EMBL" id="CAH0994690.1"/>
    </source>
</evidence>
<dbReference type="RefSeq" id="WP_238804675.1">
    <property type="nucleotide sequence ID" value="NZ_CAKLPY010000001.1"/>
</dbReference>
<dbReference type="PROSITE" id="PS51257">
    <property type="entry name" value="PROKAR_LIPOPROTEIN"/>
    <property type="match status" value="1"/>
</dbReference>
<reference evidence="1" key="1">
    <citation type="submission" date="2021-12" db="EMBL/GenBank/DDBJ databases">
        <authorList>
            <person name="Rodrigo-Torres L."/>
            <person name="Arahal R. D."/>
            <person name="Lucena T."/>
        </authorList>
    </citation>
    <scope>NUCLEOTIDE SEQUENCE</scope>
    <source>
        <strain evidence="1">CECT 8858</strain>
    </source>
</reference>
<evidence type="ECO:0008006" key="3">
    <source>
        <dbReference type="Google" id="ProtNLM"/>
    </source>
</evidence>
<sequence>MNAKITTLFVTLLLWVSACVEPFQLGVVSDVRILTVDATLIDISQVQQISITESFNAKGTAFSSPVLNASVELLVNGKEIIKFIEKGDGIYALPSNFKLKKATNYQLFFKKTDGNSYQSAIEKLVEVPEILDIHDKFYKDGILKNEKYIPANYVFIDTKDPTDEKNNYLWTWQLWERQDVCETCEGGRYYTGIGCKQQIEYQGLFFDYYCEGDCWEIFKSSDLNILNDFTSNGKIITNKLVAKIPYYTINGALIEISQQSISTEAYQYLKLLADQTQNNGTLVDTPPAAIIGNIKNINNSYEPIAGFFMIKSIKNKRYWIDRTEPFKLQIKPIGLRDHTYNQEPGVSGEAGRPPLIKCLLGPTRTPIKPDGWLQ</sequence>
<accession>A0ABM9AM46</accession>
<dbReference type="InterPro" id="IPR025345">
    <property type="entry name" value="DUF4249"/>
</dbReference>
<keyword evidence="2" id="KW-1185">Reference proteome</keyword>
<dbReference type="EMBL" id="CAKLPY010000001">
    <property type="protein sequence ID" value="CAH0994690.1"/>
    <property type="molecule type" value="Genomic_DNA"/>
</dbReference>
<dbReference type="Pfam" id="PF14054">
    <property type="entry name" value="DUF4249"/>
    <property type="match status" value="1"/>
</dbReference>
<protein>
    <recommendedName>
        <fullName evidence="3">DUF4249 domain-containing protein</fullName>
    </recommendedName>
</protein>
<evidence type="ECO:0000313" key="2">
    <source>
        <dbReference type="Proteomes" id="UP000837932"/>
    </source>
</evidence>
<organism evidence="1 2">
    <name type="scientific">Emticicia aquatica</name>
    <dbReference type="NCBI Taxonomy" id="1681835"/>
    <lineage>
        <taxon>Bacteria</taxon>
        <taxon>Pseudomonadati</taxon>
        <taxon>Bacteroidota</taxon>
        <taxon>Cytophagia</taxon>
        <taxon>Cytophagales</taxon>
        <taxon>Leadbetterellaceae</taxon>
        <taxon>Emticicia</taxon>
    </lineage>
</organism>
<name>A0ABM9AM46_9BACT</name>
<comment type="caution">
    <text evidence="1">The sequence shown here is derived from an EMBL/GenBank/DDBJ whole genome shotgun (WGS) entry which is preliminary data.</text>
</comment>
<dbReference type="Proteomes" id="UP000837932">
    <property type="component" value="Unassembled WGS sequence"/>
</dbReference>